<dbReference type="SUPFAM" id="SSF51445">
    <property type="entry name" value="(Trans)glycosidases"/>
    <property type="match status" value="1"/>
</dbReference>
<evidence type="ECO:0000256" key="2">
    <source>
        <dbReference type="RuleBase" id="RU003679"/>
    </source>
</evidence>
<dbReference type="Gene3D" id="3.20.20.80">
    <property type="entry name" value="Glycosidases"/>
    <property type="match status" value="1"/>
</dbReference>
<dbReference type="InterPro" id="IPR017853">
    <property type="entry name" value="GH"/>
</dbReference>
<comment type="caution">
    <text evidence="4">The sequence shown here is derived from an EMBL/GenBank/DDBJ whole genome shotgun (WGS) entry which is preliminary data.</text>
</comment>
<evidence type="ECO:0000313" key="5">
    <source>
        <dbReference type="Proteomes" id="UP000179129"/>
    </source>
</evidence>
<protein>
    <recommendedName>
        <fullName evidence="3">Glycoside hydrolase 35 catalytic domain-containing protein</fullName>
    </recommendedName>
</protein>
<evidence type="ECO:0000259" key="3">
    <source>
        <dbReference type="Pfam" id="PF01301"/>
    </source>
</evidence>
<proteinExistence type="inferred from homology"/>
<accession>A0A1F5Z041</accession>
<organism evidence="4 5">
    <name type="scientific">Candidatus Glassbacteria bacterium RIFCSPLOWO2_12_FULL_58_11</name>
    <dbReference type="NCBI Taxonomy" id="1817867"/>
    <lineage>
        <taxon>Bacteria</taxon>
        <taxon>Candidatus Glassiibacteriota</taxon>
    </lineage>
</organism>
<dbReference type="GO" id="GO:0005975">
    <property type="term" value="P:carbohydrate metabolic process"/>
    <property type="evidence" value="ECO:0007669"/>
    <property type="project" value="InterPro"/>
</dbReference>
<feature type="domain" description="Glycoside hydrolase 35 catalytic" evidence="3">
    <location>
        <begin position="50"/>
        <end position="160"/>
    </location>
</feature>
<evidence type="ECO:0000256" key="1">
    <source>
        <dbReference type="ARBA" id="ARBA00009809"/>
    </source>
</evidence>
<comment type="similarity">
    <text evidence="1 2">Belongs to the glycosyl hydrolase 35 family.</text>
</comment>
<evidence type="ECO:0000313" key="4">
    <source>
        <dbReference type="EMBL" id="OGG05694.1"/>
    </source>
</evidence>
<dbReference type="Pfam" id="PF01301">
    <property type="entry name" value="Glyco_hydro_35"/>
    <property type="match status" value="1"/>
</dbReference>
<dbReference type="InterPro" id="IPR001944">
    <property type="entry name" value="Glycoside_Hdrlase_35"/>
</dbReference>
<dbReference type="PANTHER" id="PTHR23421">
    <property type="entry name" value="BETA-GALACTOSIDASE RELATED"/>
    <property type="match status" value="1"/>
</dbReference>
<dbReference type="InterPro" id="IPR031330">
    <property type="entry name" value="Gly_Hdrlase_35_cat"/>
</dbReference>
<dbReference type="EMBL" id="MFIX01000040">
    <property type="protein sequence ID" value="OGG05694.1"/>
    <property type="molecule type" value="Genomic_DNA"/>
</dbReference>
<dbReference type="CDD" id="cd03143">
    <property type="entry name" value="A4_beta-galactosidase_middle_domain"/>
    <property type="match status" value="1"/>
</dbReference>
<dbReference type="STRING" id="1817867.A3F83_01985"/>
<dbReference type="AlphaFoldDB" id="A0A1F5Z041"/>
<sequence>MTGPAVSRKEFFIALSAGAAALGLAGLSAPGCSRRGSGERLVLDRGGVRLEGKLFPVYSGSFHYWRHDISLWPGIFDHLSRLGLNTVCTVVPWEAHEIKRGRFDFGSRDKRNNLGAFLDLAFSRGFRALVRPGPAADCGLTCCGIPSRVLFDPDIAARTSVDSVEVWHTLDGQFPVPSHFSDKLYEETALYFDAMLPILAARLAAGGGPVIGLLLDNGPGFFQRLHYPYTLDYHPAALALFSKRLAGKYGAIANLNRLYSTNYGSFDSVEPPRRFMAESLDDLPAYLDWIEFREWSVTWSLERLSGMLAERGIAGIPLIDTLSEELLLPAGSVTKTADTFVSWSRDYPAAGEDYQRKKVLGRALSGMCAYPFDGRLESGFAPTVRNIKLESENQGFGILAALMHGMKGWNCHMAVDRDGWLGGPVRGNGEVREEIFEIYQRLYRLLREIRFENFRKEAAAVFLLNASLSRLIQVETQAKTGGELDIGPEVFSEVLDLGFSAPPEECLLWVSQTESLLRAAGFDWDYGSLHPGSGPLESYRVAFFPAPDFIYAEQLTSLKEYMAGGGTLIFGPGKPSLNQRMKEEPLVIEFFRRSVTVDDFLSGAQAAHPKGGLIHLESPFQVSELLKALEIELTFTRSNTRIELALHSAPDGRRLLFAANGESAPQRSDIFFQGSMRFRGLTSDESFEREGKIRVELPPYHIEIWEVER</sequence>
<name>A0A1F5Z041_9BACT</name>
<dbReference type="Proteomes" id="UP000179129">
    <property type="component" value="Unassembled WGS sequence"/>
</dbReference>
<dbReference type="GO" id="GO:0004553">
    <property type="term" value="F:hydrolase activity, hydrolyzing O-glycosyl compounds"/>
    <property type="evidence" value="ECO:0007669"/>
    <property type="project" value="InterPro"/>
</dbReference>
<gene>
    <name evidence="4" type="ORF">A3F83_01985</name>
</gene>
<reference evidence="4 5" key="1">
    <citation type="journal article" date="2016" name="Nat. Commun.">
        <title>Thousands of microbial genomes shed light on interconnected biogeochemical processes in an aquifer system.</title>
        <authorList>
            <person name="Anantharaman K."/>
            <person name="Brown C.T."/>
            <person name="Hug L.A."/>
            <person name="Sharon I."/>
            <person name="Castelle C.J."/>
            <person name="Probst A.J."/>
            <person name="Thomas B.C."/>
            <person name="Singh A."/>
            <person name="Wilkins M.J."/>
            <person name="Karaoz U."/>
            <person name="Brodie E.L."/>
            <person name="Williams K.H."/>
            <person name="Hubbard S.S."/>
            <person name="Banfield J.F."/>
        </authorList>
    </citation>
    <scope>NUCLEOTIDE SEQUENCE [LARGE SCALE GENOMIC DNA]</scope>
</reference>